<dbReference type="PANTHER" id="PTHR43249">
    <property type="entry name" value="UDP-N-ACETYL-2-AMINO-2-DEOXY-D-GLUCURONATE OXIDASE"/>
    <property type="match status" value="1"/>
</dbReference>
<dbReference type="AlphaFoldDB" id="A0A3D9V9K6"/>
<evidence type="ECO:0000259" key="2">
    <source>
        <dbReference type="Pfam" id="PF22725"/>
    </source>
</evidence>
<dbReference type="OrthoDB" id="9815825at2"/>
<dbReference type="RefSeq" id="WP_115851342.1">
    <property type="nucleotide sequence ID" value="NZ_QTUC01000001.1"/>
</dbReference>
<dbReference type="EMBL" id="QTUC01000001">
    <property type="protein sequence ID" value="REF37976.1"/>
    <property type="molecule type" value="Genomic_DNA"/>
</dbReference>
<gene>
    <name evidence="3" type="ORF">DFJ64_3438</name>
</gene>
<dbReference type="Proteomes" id="UP000256485">
    <property type="component" value="Unassembled WGS sequence"/>
</dbReference>
<name>A0A3D9V9K6_THECX</name>
<evidence type="ECO:0000313" key="4">
    <source>
        <dbReference type="Proteomes" id="UP000256485"/>
    </source>
</evidence>
<proteinExistence type="predicted"/>
<dbReference type="InterPro" id="IPR052515">
    <property type="entry name" value="Gfo/Idh/MocA_Oxidoreductase"/>
</dbReference>
<dbReference type="SUPFAM" id="SSF51735">
    <property type="entry name" value="NAD(P)-binding Rossmann-fold domains"/>
    <property type="match status" value="1"/>
</dbReference>
<accession>A0A3D9V9K6</accession>
<keyword evidence="4" id="KW-1185">Reference proteome</keyword>
<organism evidence="3 4">
    <name type="scientific">Thermasporomyces composti</name>
    <dbReference type="NCBI Taxonomy" id="696763"/>
    <lineage>
        <taxon>Bacteria</taxon>
        <taxon>Bacillati</taxon>
        <taxon>Actinomycetota</taxon>
        <taxon>Actinomycetes</taxon>
        <taxon>Propionibacteriales</taxon>
        <taxon>Nocardioidaceae</taxon>
        <taxon>Thermasporomyces</taxon>
    </lineage>
</organism>
<dbReference type="InterPro" id="IPR055170">
    <property type="entry name" value="GFO_IDH_MocA-like_dom"/>
</dbReference>
<dbReference type="Gene3D" id="3.40.50.720">
    <property type="entry name" value="NAD(P)-binding Rossmann-like Domain"/>
    <property type="match status" value="1"/>
</dbReference>
<dbReference type="PANTHER" id="PTHR43249:SF1">
    <property type="entry name" value="D-GLUCOSIDE 3-DEHYDROGENASE"/>
    <property type="match status" value="1"/>
</dbReference>
<feature type="domain" description="Gfo/Idh/MocA-like oxidoreductase N-terminal" evidence="1">
    <location>
        <begin position="1"/>
        <end position="118"/>
    </location>
</feature>
<dbReference type="Gene3D" id="3.30.360.10">
    <property type="entry name" value="Dihydrodipicolinate Reductase, domain 2"/>
    <property type="match status" value="1"/>
</dbReference>
<dbReference type="Pfam" id="PF22725">
    <property type="entry name" value="GFO_IDH_MocA_C3"/>
    <property type="match status" value="1"/>
</dbReference>
<dbReference type="InterPro" id="IPR000683">
    <property type="entry name" value="Gfo/Idh/MocA-like_OxRdtase_N"/>
</dbReference>
<evidence type="ECO:0000259" key="1">
    <source>
        <dbReference type="Pfam" id="PF01408"/>
    </source>
</evidence>
<dbReference type="SUPFAM" id="SSF55347">
    <property type="entry name" value="Glyceraldehyde-3-phosphate dehydrogenase-like, C-terminal domain"/>
    <property type="match status" value="1"/>
</dbReference>
<dbReference type="Pfam" id="PF01408">
    <property type="entry name" value="GFO_IDH_MocA"/>
    <property type="match status" value="1"/>
</dbReference>
<sequence length="362" mass="38937">MRFAVIGAGVIGRLHAQTIQSFKPRAEVAVVVDTVAERAQSVAREVGAEATTSLAEALARSDVDAVTIGTPSGLHADAAVAAIEAGKHVIIEKPIDIRLDAARRILEAEKRSDRTVMVVSQHRHDPASLIIHDAVKNGKFGKLTSGNAIISWWRSQSYYDSGDWRGTWALDGGGALMNQGIHTIDLFTWFLGEPLEVYAWTGCLAHERIEVEDTAVATVRFANGALGVIHGTTAAYPGIATRVQVHGDRGSAIIDRNKLVYYHAAKDSGEDYPYGAGPEANQAAEVLAEYGYSEPSEEAKPTVAGLTATSHTTQFQDFLDAVEQGRPPLVTAEEATRTLAVIRGIYESARLQRPVSIKELTS</sequence>
<evidence type="ECO:0000313" key="3">
    <source>
        <dbReference type="EMBL" id="REF37976.1"/>
    </source>
</evidence>
<protein>
    <submittedName>
        <fullName evidence="3">Putative dehydrogenase</fullName>
    </submittedName>
</protein>
<dbReference type="InterPro" id="IPR036291">
    <property type="entry name" value="NAD(P)-bd_dom_sf"/>
</dbReference>
<feature type="domain" description="GFO/IDH/MocA-like oxidoreductase" evidence="2">
    <location>
        <begin position="132"/>
        <end position="252"/>
    </location>
</feature>
<reference evidence="3 4" key="1">
    <citation type="submission" date="2018-08" db="EMBL/GenBank/DDBJ databases">
        <title>Sequencing the genomes of 1000 actinobacteria strains.</title>
        <authorList>
            <person name="Klenk H.-P."/>
        </authorList>
    </citation>
    <scope>NUCLEOTIDE SEQUENCE [LARGE SCALE GENOMIC DNA]</scope>
    <source>
        <strain evidence="3 4">DSM 22891</strain>
    </source>
</reference>
<dbReference type="GO" id="GO:0000166">
    <property type="term" value="F:nucleotide binding"/>
    <property type="evidence" value="ECO:0007669"/>
    <property type="project" value="InterPro"/>
</dbReference>
<comment type="caution">
    <text evidence="3">The sequence shown here is derived from an EMBL/GenBank/DDBJ whole genome shotgun (WGS) entry which is preliminary data.</text>
</comment>